<organism evidence="2 3">
    <name type="scientific">Castilleja foliolosa</name>
    <dbReference type="NCBI Taxonomy" id="1961234"/>
    <lineage>
        <taxon>Eukaryota</taxon>
        <taxon>Viridiplantae</taxon>
        <taxon>Streptophyta</taxon>
        <taxon>Embryophyta</taxon>
        <taxon>Tracheophyta</taxon>
        <taxon>Spermatophyta</taxon>
        <taxon>Magnoliopsida</taxon>
        <taxon>eudicotyledons</taxon>
        <taxon>Gunneridae</taxon>
        <taxon>Pentapetalae</taxon>
        <taxon>asterids</taxon>
        <taxon>lamiids</taxon>
        <taxon>Lamiales</taxon>
        <taxon>Orobanchaceae</taxon>
        <taxon>Pedicularideae</taxon>
        <taxon>Castillejinae</taxon>
        <taxon>Castilleja</taxon>
    </lineage>
</organism>
<evidence type="ECO:0000313" key="3">
    <source>
        <dbReference type="Proteomes" id="UP001632038"/>
    </source>
</evidence>
<sequence>MHDCEIEKNGMKKLKTHFECVNTKEQRIQDKPRSAFRFFMGTGVFAIVARIATLAAIVVS</sequence>
<gene>
    <name evidence="2" type="ORF">CASFOL_024342</name>
</gene>
<accession>A0ABD3CN02</accession>
<comment type="caution">
    <text evidence="2">The sequence shown here is derived from an EMBL/GenBank/DDBJ whole genome shotgun (WGS) entry which is preliminary data.</text>
</comment>
<dbReference type="EMBL" id="JAVIJP010000032">
    <property type="protein sequence ID" value="KAL3631358.1"/>
    <property type="molecule type" value="Genomic_DNA"/>
</dbReference>
<evidence type="ECO:0000256" key="1">
    <source>
        <dbReference type="SAM" id="Phobius"/>
    </source>
</evidence>
<keyword evidence="1" id="KW-0812">Transmembrane</keyword>
<protein>
    <submittedName>
        <fullName evidence="2">Uncharacterized protein</fullName>
    </submittedName>
</protein>
<feature type="transmembrane region" description="Helical" evidence="1">
    <location>
        <begin position="36"/>
        <end position="59"/>
    </location>
</feature>
<name>A0ABD3CN02_9LAMI</name>
<dbReference type="Proteomes" id="UP001632038">
    <property type="component" value="Unassembled WGS sequence"/>
</dbReference>
<proteinExistence type="predicted"/>
<reference evidence="3" key="1">
    <citation type="journal article" date="2024" name="IScience">
        <title>Strigolactones Initiate the Formation of Haustorium-like Structures in Castilleja.</title>
        <authorList>
            <person name="Buerger M."/>
            <person name="Peterson D."/>
            <person name="Chory J."/>
        </authorList>
    </citation>
    <scope>NUCLEOTIDE SEQUENCE [LARGE SCALE GENOMIC DNA]</scope>
</reference>
<keyword evidence="1" id="KW-0472">Membrane</keyword>
<evidence type="ECO:0000313" key="2">
    <source>
        <dbReference type="EMBL" id="KAL3631358.1"/>
    </source>
</evidence>
<keyword evidence="3" id="KW-1185">Reference proteome</keyword>
<keyword evidence="1" id="KW-1133">Transmembrane helix</keyword>
<dbReference type="AlphaFoldDB" id="A0ABD3CN02"/>